<reference evidence="2 3" key="1">
    <citation type="journal article" date="2020" name="Microbiol. Resour. Announc.">
        <title>Draft Genome Sequence of a Cladosporium Species Isolated from the Mesophotic Ascidian Didemnum maculosum.</title>
        <authorList>
            <person name="Gioti A."/>
            <person name="Siaperas R."/>
            <person name="Nikolaivits E."/>
            <person name="Le Goff G."/>
            <person name="Ouazzani J."/>
            <person name="Kotoulas G."/>
            <person name="Topakas E."/>
        </authorList>
    </citation>
    <scope>NUCLEOTIDE SEQUENCE [LARGE SCALE GENOMIC DNA]</scope>
    <source>
        <strain evidence="2 3">TM138-S3</strain>
    </source>
</reference>
<proteinExistence type="predicted"/>
<feature type="region of interest" description="Disordered" evidence="1">
    <location>
        <begin position="65"/>
        <end position="113"/>
    </location>
</feature>
<dbReference type="InterPro" id="IPR053261">
    <property type="entry name" value="Polyketide-peptide_reg"/>
</dbReference>
<evidence type="ECO:0000256" key="1">
    <source>
        <dbReference type="SAM" id="MobiDB-lite"/>
    </source>
</evidence>
<protein>
    <recommendedName>
        <fullName evidence="4">Heme oxygenase-like protein</fullName>
    </recommendedName>
</protein>
<dbReference type="EMBL" id="JAAQHG020000018">
    <property type="protein sequence ID" value="KAL1585659.1"/>
    <property type="molecule type" value="Genomic_DNA"/>
</dbReference>
<accession>A0AB34KL43</accession>
<dbReference type="Gene3D" id="1.20.910.10">
    <property type="entry name" value="Heme oxygenase-like"/>
    <property type="match status" value="1"/>
</dbReference>
<dbReference type="Proteomes" id="UP000803884">
    <property type="component" value="Unassembled WGS sequence"/>
</dbReference>
<feature type="compositionally biased region" description="Basic and acidic residues" evidence="1">
    <location>
        <begin position="171"/>
        <end position="186"/>
    </location>
</feature>
<gene>
    <name evidence="2" type="ORF">WHR41_06056</name>
</gene>
<sequence>MPRTGDVYTHSQFETLDTHQSGDPEIPTIRCLHCKTWTVSTVSLGRKKTHLTTCPAYLEWREAGNGQEMGPVNPYNQRVPRPSFHGTTSEDQRQQNSDQASPPAAAGAETSCSVLQQKRPDLQREFEDSFDDERRCTRSRCRHCGFKRAKNTTRQIEHLLRCPTYLAEKERRTVAGEKSPEPEKMPPQRKSGSILRGNVANPHLSAAPRPHANPTPPLAAKGYSYPGVPVTPNRQPMAPPPPPGPTPSLVNHLLSRDSGSLDSATQLPFLSHAGCGTLSAHALCQWLSQDAHISRAFVTFIGRLLGKMRLPDTAITMDNTIFRTMDLLISTLNNVRREMNFFDNTASKYGLQIDSEDMKPATKGFIDLFASTSSSGASLLEGLVLLWATEHCYRKSWHYASTFTSNNTSGSNYSLPSFMTGQSNNNGNPFGPDSTSNEAHINALHQALIPNWTSPAFSKFVDACRSIVDEVANGMTQGNGRQELQRCEATFAQALWLWKGLWPEVNGMGESDEVGAARMPSGNGAPPATPGAAAPANVARSSGTQTNNTHEDPIEIQDDDSAEPSAGPEGVNGTDTPI</sequence>
<feature type="region of interest" description="Disordered" evidence="1">
    <location>
        <begin position="171"/>
        <end position="215"/>
    </location>
</feature>
<dbReference type="SUPFAM" id="SSF48613">
    <property type="entry name" value="Heme oxygenase-like"/>
    <property type="match status" value="1"/>
</dbReference>
<feature type="region of interest" description="Disordered" evidence="1">
    <location>
        <begin position="227"/>
        <end position="255"/>
    </location>
</feature>
<evidence type="ECO:0000313" key="3">
    <source>
        <dbReference type="Proteomes" id="UP000803884"/>
    </source>
</evidence>
<dbReference type="RefSeq" id="XP_069228765.1">
    <property type="nucleotide sequence ID" value="XM_069374661.1"/>
</dbReference>
<keyword evidence="3" id="KW-1185">Reference proteome</keyword>
<dbReference type="GeneID" id="96007499"/>
<dbReference type="InterPro" id="IPR016084">
    <property type="entry name" value="Haem_Oase-like_multi-hlx"/>
</dbReference>
<dbReference type="CDD" id="cd19357">
    <property type="entry name" value="TenA_E_At3g16990-like"/>
    <property type="match status" value="1"/>
</dbReference>
<feature type="compositionally biased region" description="Low complexity" evidence="1">
    <location>
        <begin position="520"/>
        <end position="543"/>
    </location>
</feature>
<dbReference type="AlphaFoldDB" id="A0AB34KL43"/>
<name>A0AB34KL43_9PEZI</name>
<evidence type="ECO:0008006" key="4">
    <source>
        <dbReference type="Google" id="ProtNLM"/>
    </source>
</evidence>
<feature type="region of interest" description="Disordered" evidence="1">
    <location>
        <begin position="512"/>
        <end position="578"/>
    </location>
</feature>
<comment type="caution">
    <text evidence="2">The sequence shown here is derived from an EMBL/GenBank/DDBJ whole genome shotgun (WGS) entry which is preliminary data.</text>
</comment>
<evidence type="ECO:0000313" key="2">
    <source>
        <dbReference type="EMBL" id="KAL1585659.1"/>
    </source>
</evidence>
<feature type="compositionally biased region" description="Pro residues" evidence="1">
    <location>
        <begin position="237"/>
        <end position="246"/>
    </location>
</feature>
<dbReference type="PANTHER" id="PTHR41813">
    <property type="entry name" value="REGULATOR PAB1642, PUTATIVE (AFU_ORTHOLOGUE AFUA_3G11955)-RELATED"/>
    <property type="match status" value="1"/>
</dbReference>
<organism evidence="2 3">
    <name type="scientific">Cladosporium halotolerans</name>
    <dbReference type="NCBI Taxonomy" id="1052096"/>
    <lineage>
        <taxon>Eukaryota</taxon>
        <taxon>Fungi</taxon>
        <taxon>Dikarya</taxon>
        <taxon>Ascomycota</taxon>
        <taxon>Pezizomycotina</taxon>
        <taxon>Dothideomycetes</taxon>
        <taxon>Dothideomycetidae</taxon>
        <taxon>Cladosporiales</taxon>
        <taxon>Cladosporiaceae</taxon>
        <taxon>Cladosporium</taxon>
    </lineage>
</organism>
<dbReference type="PANTHER" id="PTHR41813:SF2">
    <property type="entry name" value="REGULATOR PAB1642, PUTATIVE (AFU_ORTHOLOGUE AFUA_3G11955)-RELATED"/>
    <property type="match status" value="1"/>
</dbReference>